<sequence length="246" mass="28361">MGKGWMKLKNKFSFEYREGVSQFLEVAKFQVNIDYGQIRCPCKRCINSNWNSLKGVKRHLLTIGISPYCTEWVYHGKPVNLYKGIKKFDEGTNRNLFDEGTSSSHFHEEDGMFGMLNDLQALIEQEEETEEGTMSSILSSFKESDVLFLEFGDELNNTRESSSVDDNSGTSTVSTLGVGECFFMLDFYDQAMNKFVKHQMLKSFKEFKGTVIDITESITTLNRHVPTYCTYWWDVWKIDSSYAITT</sequence>
<proteinExistence type="predicted"/>
<dbReference type="InterPro" id="IPR029480">
    <property type="entry name" value="Transpos_assoc"/>
</dbReference>
<reference evidence="2 3" key="1">
    <citation type="submission" date="2019-08" db="EMBL/GenBank/DDBJ databases">
        <title>Draft genome sequences of two oriental melons (Cucumis melo L. var makuwa).</title>
        <authorList>
            <person name="Kwon S.-Y."/>
        </authorList>
    </citation>
    <scope>NUCLEOTIDE SEQUENCE [LARGE SCALE GENOMIC DNA]</scope>
    <source>
        <strain evidence="3">cv. Chang Bougi</strain>
        <tissue evidence="2">Leaf</tissue>
    </source>
</reference>
<evidence type="ECO:0000313" key="3">
    <source>
        <dbReference type="Proteomes" id="UP000321947"/>
    </source>
</evidence>
<protein>
    <recommendedName>
        <fullName evidence="1">Transposase-associated domain-containing protein</fullName>
    </recommendedName>
</protein>
<feature type="domain" description="Transposase-associated" evidence="1">
    <location>
        <begin position="3"/>
        <end position="76"/>
    </location>
</feature>
<evidence type="ECO:0000259" key="1">
    <source>
        <dbReference type="Pfam" id="PF13963"/>
    </source>
</evidence>
<dbReference type="AlphaFoldDB" id="A0A5D3CSY4"/>
<comment type="caution">
    <text evidence="2">The sequence shown here is derived from an EMBL/GenBank/DDBJ whole genome shotgun (WGS) entry which is preliminary data.</text>
</comment>
<name>A0A5D3CSY4_CUCMM</name>
<accession>A0A5D3CSY4</accession>
<evidence type="ECO:0000313" key="2">
    <source>
        <dbReference type="EMBL" id="TYK15037.1"/>
    </source>
</evidence>
<dbReference type="Pfam" id="PF13963">
    <property type="entry name" value="Transpos_assoc"/>
    <property type="match status" value="1"/>
</dbReference>
<gene>
    <name evidence="2" type="ORF">E5676_scaffold45G00790</name>
</gene>
<dbReference type="Proteomes" id="UP000321947">
    <property type="component" value="Unassembled WGS sequence"/>
</dbReference>
<dbReference type="EMBL" id="SSTD01008722">
    <property type="protein sequence ID" value="TYK15037.1"/>
    <property type="molecule type" value="Genomic_DNA"/>
</dbReference>
<organism evidence="2 3">
    <name type="scientific">Cucumis melo var. makuwa</name>
    <name type="common">Oriental melon</name>
    <dbReference type="NCBI Taxonomy" id="1194695"/>
    <lineage>
        <taxon>Eukaryota</taxon>
        <taxon>Viridiplantae</taxon>
        <taxon>Streptophyta</taxon>
        <taxon>Embryophyta</taxon>
        <taxon>Tracheophyta</taxon>
        <taxon>Spermatophyta</taxon>
        <taxon>Magnoliopsida</taxon>
        <taxon>eudicotyledons</taxon>
        <taxon>Gunneridae</taxon>
        <taxon>Pentapetalae</taxon>
        <taxon>rosids</taxon>
        <taxon>fabids</taxon>
        <taxon>Cucurbitales</taxon>
        <taxon>Cucurbitaceae</taxon>
        <taxon>Benincaseae</taxon>
        <taxon>Cucumis</taxon>
    </lineage>
</organism>